<gene>
    <name evidence="8" type="ORF">C1850_03935</name>
</gene>
<feature type="transmembrane region" description="Helical" evidence="7">
    <location>
        <begin position="51"/>
        <end position="72"/>
    </location>
</feature>
<dbReference type="RefSeq" id="WP_114548665.1">
    <property type="nucleotide sequence ID" value="NZ_PPUT01000007.1"/>
</dbReference>
<accession>A0A369P3J8</accession>
<dbReference type="Proteomes" id="UP000253805">
    <property type="component" value="Unassembled WGS sequence"/>
</dbReference>
<dbReference type="AlphaFoldDB" id="A0A369P3J8"/>
<dbReference type="InterPro" id="IPR005614">
    <property type="entry name" value="NrfD-like"/>
</dbReference>
<comment type="caution">
    <text evidence="8">The sequence shown here is derived from an EMBL/GenBank/DDBJ whole genome shotgun (WGS) entry which is preliminary data.</text>
</comment>
<dbReference type="PANTHER" id="PTHR34856:SF2">
    <property type="entry name" value="PROTEIN NRFD"/>
    <property type="match status" value="1"/>
</dbReference>
<evidence type="ECO:0000256" key="1">
    <source>
        <dbReference type="ARBA" id="ARBA00004651"/>
    </source>
</evidence>
<evidence type="ECO:0000256" key="6">
    <source>
        <dbReference type="ARBA" id="ARBA00023136"/>
    </source>
</evidence>
<protein>
    <submittedName>
        <fullName evidence="8">Polysulfide reductase</fullName>
    </submittedName>
</protein>
<evidence type="ECO:0000256" key="4">
    <source>
        <dbReference type="ARBA" id="ARBA00022692"/>
    </source>
</evidence>
<name>A0A369P3J8_9ACTN</name>
<feature type="transmembrane region" description="Helical" evidence="7">
    <location>
        <begin position="186"/>
        <end position="207"/>
    </location>
</feature>
<dbReference type="EMBL" id="PPUT01000007">
    <property type="protein sequence ID" value="RDC45729.1"/>
    <property type="molecule type" value="Genomic_DNA"/>
</dbReference>
<comment type="subcellular location">
    <subcellularLocation>
        <location evidence="1">Cell membrane</location>
        <topology evidence="1">Multi-pass membrane protein</topology>
    </subcellularLocation>
</comment>
<dbReference type="InterPro" id="IPR052049">
    <property type="entry name" value="Electron_transfer_protein"/>
</dbReference>
<feature type="transmembrane region" description="Helical" evidence="7">
    <location>
        <begin position="271"/>
        <end position="293"/>
    </location>
</feature>
<evidence type="ECO:0000256" key="5">
    <source>
        <dbReference type="ARBA" id="ARBA00022989"/>
    </source>
</evidence>
<dbReference type="PANTHER" id="PTHR34856">
    <property type="entry name" value="PROTEIN NRFD"/>
    <property type="match status" value="1"/>
</dbReference>
<evidence type="ECO:0000256" key="3">
    <source>
        <dbReference type="ARBA" id="ARBA00022475"/>
    </source>
</evidence>
<dbReference type="Pfam" id="PF03916">
    <property type="entry name" value="NrfD"/>
    <property type="match status" value="1"/>
</dbReference>
<dbReference type="GO" id="GO:0005886">
    <property type="term" value="C:plasma membrane"/>
    <property type="evidence" value="ECO:0007669"/>
    <property type="project" value="UniProtKB-SubCell"/>
</dbReference>
<evidence type="ECO:0000256" key="7">
    <source>
        <dbReference type="SAM" id="Phobius"/>
    </source>
</evidence>
<keyword evidence="6 7" id="KW-0472">Membrane</keyword>
<reference evidence="8 9" key="1">
    <citation type="journal article" date="2018" name="Elife">
        <title>Discovery and characterization of a prevalent human gut bacterial enzyme sufficient for the inactivation of a family of plant toxins.</title>
        <authorList>
            <person name="Koppel N."/>
            <person name="Bisanz J.E."/>
            <person name="Pandelia M.E."/>
            <person name="Turnbaugh P.J."/>
            <person name="Balskus E.P."/>
        </authorList>
    </citation>
    <scope>NUCLEOTIDE SEQUENCE [LARGE SCALE GENOMIC DNA]</scope>
    <source>
        <strain evidence="8 9">OB21 GAM 11</strain>
    </source>
</reference>
<sequence length="299" mass="32773">MIYEPIWGAIIAWYLFLAGLGGGAFATAVFVRYRHPDCKRLMRVGRLIAPIVVIIGLCLLMFDAAAGFAHPLRFALLLTNFGSVMTWGVVFLAVFVVVALIVLVLDLMKREVPMWLDCVGLVMGLCVAIYTGCLLGVCQGFPLWNSALLPILFLVSAVSTGMAAVLLVGVFYAPDEFNEVVVMKKFHFWLPVIEFVLVAALLFITAFNPSPAGWESVMSLVAGNWAVAFWLLFVIVGLVLPTILECWMLWLAKHEFETSRTGQMISALSDAGVLVGGFMLRLLIVSAAVPITIVQPWML</sequence>
<keyword evidence="3" id="KW-1003">Cell membrane</keyword>
<proteinExistence type="inferred from homology"/>
<feature type="transmembrane region" description="Helical" evidence="7">
    <location>
        <begin position="148"/>
        <end position="174"/>
    </location>
</feature>
<organism evidence="8 9">
    <name type="scientific">Adlercreutzia equolifaciens subsp. celatus</name>
    <dbReference type="NCBI Taxonomy" id="394340"/>
    <lineage>
        <taxon>Bacteria</taxon>
        <taxon>Bacillati</taxon>
        <taxon>Actinomycetota</taxon>
        <taxon>Coriobacteriia</taxon>
        <taxon>Eggerthellales</taxon>
        <taxon>Eggerthellaceae</taxon>
        <taxon>Adlercreutzia</taxon>
    </lineage>
</organism>
<feature type="transmembrane region" description="Helical" evidence="7">
    <location>
        <begin position="119"/>
        <end position="142"/>
    </location>
</feature>
<feature type="transmembrane region" description="Helical" evidence="7">
    <location>
        <begin position="6"/>
        <end position="31"/>
    </location>
</feature>
<feature type="transmembrane region" description="Helical" evidence="7">
    <location>
        <begin position="84"/>
        <end position="107"/>
    </location>
</feature>
<evidence type="ECO:0000256" key="2">
    <source>
        <dbReference type="ARBA" id="ARBA00008929"/>
    </source>
</evidence>
<comment type="similarity">
    <text evidence="2">Belongs to the NrfD family.</text>
</comment>
<keyword evidence="4 7" id="KW-0812">Transmembrane</keyword>
<feature type="transmembrane region" description="Helical" evidence="7">
    <location>
        <begin position="227"/>
        <end position="250"/>
    </location>
</feature>
<evidence type="ECO:0000313" key="9">
    <source>
        <dbReference type="Proteomes" id="UP000253805"/>
    </source>
</evidence>
<dbReference type="Gene3D" id="1.20.1630.10">
    <property type="entry name" value="Formate dehydrogenase/DMSO reductase domain"/>
    <property type="match status" value="1"/>
</dbReference>
<evidence type="ECO:0000313" key="8">
    <source>
        <dbReference type="EMBL" id="RDC45729.1"/>
    </source>
</evidence>
<keyword evidence="5 7" id="KW-1133">Transmembrane helix</keyword>